<gene>
    <name evidence="3" type="ORF">QTN47_25155</name>
</gene>
<dbReference type="RefSeq" id="WP_369332237.1">
    <property type="nucleotide sequence ID" value="NZ_JAULBC010000011.1"/>
</dbReference>
<evidence type="ECO:0000259" key="2">
    <source>
        <dbReference type="Pfam" id="PF08450"/>
    </source>
</evidence>
<sequence length="347" mass="37788">MKKILAIASLHFMIYCSCGENNNNNKQAEQSADSAIGKILIYDATASNAIDSSATIDIIAKGYTWSEGPVWIADKQMLLFSDVPENKVYQWTENDSAKLYLTPSGYTGSVKRIGGEDGANGLTLDRKGQLLLCQSGNRQIARMNANLSSPQPSFTVLAANYNGKKFNSPNDLVTDSKNNIYFTDPIYGLPQREKDSTRELAIEGVYKIDTGGKLSLLIDSIQRPNGIALSNDEKTLYVASSADKNPKWYAYNLDDKGNIKSGGVLLDGTDLMSRATVKQGGDGFKIDQYGNIFAAGPDGVNIISPAGKLIGLIKVFNRKTSNCAFNENKSVLFITADDVVLRIKLHK</sequence>
<dbReference type="PANTHER" id="PTHR47572">
    <property type="entry name" value="LIPOPROTEIN-RELATED"/>
    <property type="match status" value="1"/>
</dbReference>
<dbReference type="SUPFAM" id="SSF63829">
    <property type="entry name" value="Calcium-dependent phosphotriesterase"/>
    <property type="match status" value="1"/>
</dbReference>
<organism evidence="3 4">
    <name type="scientific">Danxiaibacter flavus</name>
    <dbReference type="NCBI Taxonomy" id="3049108"/>
    <lineage>
        <taxon>Bacteria</taxon>
        <taxon>Pseudomonadati</taxon>
        <taxon>Bacteroidota</taxon>
        <taxon>Chitinophagia</taxon>
        <taxon>Chitinophagales</taxon>
        <taxon>Chitinophagaceae</taxon>
        <taxon>Danxiaibacter</taxon>
    </lineage>
</organism>
<dbReference type="InterPro" id="IPR051262">
    <property type="entry name" value="SMP-30/CGR1_Lactonase"/>
</dbReference>
<dbReference type="Pfam" id="PF08450">
    <property type="entry name" value="SGL"/>
    <property type="match status" value="1"/>
</dbReference>
<evidence type="ECO:0000256" key="1">
    <source>
        <dbReference type="ARBA" id="ARBA00022801"/>
    </source>
</evidence>
<dbReference type="InterPro" id="IPR005511">
    <property type="entry name" value="SMP-30"/>
</dbReference>
<name>A0ABV3ZLQ4_9BACT</name>
<dbReference type="InterPro" id="IPR011042">
    <property type="entry name" value="6-blade_b-propeller_TolB-like"/>
</dbReference>
<dbReference type="InterPro" id="IPR013658">
    <property type="entry name" value="SGL"/>
</dbReference>
<feature type="domain" description="SMP-30/Gluconolactonase/LRE-like region" evidence="2">
    <location>
        <begin position="65"/>
        <end position="336"/>
    </location>
</feature>
<accession>A0ABV3ZLQ4</accession>
<dbReference type="PANTHER" id="PTHR47572:SF4">
    <property type="entry name" value="LACTONASE DRP35"/>
    <property type="match status" value="1"/>
</dbReference>
<keyword evidence="1" id="KW-0378">Hydrolase</keyword>
<evidence type="ECO:0000313" key="4">
    <source>
        <dbReference type="Proteomes" id="UP001560573"/>
    </source>
</evidence>
<evidence type="ECO:0000313" key="3">
    <source>
        <dbReference type="EMBL" id="MEX6690821.1"/>
    </source>
</evidence>
<dbReference type="Proteomes" id="UP001560573">
    <property type="component" value="Unassembled WGS sequence"/>
</dbReference>
<comment type="caution">
    <text evidence="3">The sequence shown here is derived from an EMBL/GenBank/DDBJ whole genome shotgun (WGS) entry which is preliminary data.</text>
</comment>
<reference evidence="3 4" key="1">
    <citation type="submission" date="2023-07" db="EMBL/GenBank/DDBJ databases">
        <authorList>
            <person name="Lian W.-H."/>
        </authorList>
    </citation>
    <scope>NUCLEOTIDE SEQUENCE [LARGE SCALE GENOMIC DNA]</scope>
    <source>
        <strain evidence="3 4">SYSU DXS3180</strain>
    </source>
</reference>
<dbReference type="EMBL" id="JAULBC010000011">
    <property type="protein sequence ID" value="MEX6690821.1"/>
    <property type="molecule type" value="Genomic_DNA"/>
</dbReference>
<protein>
    <submittedName>
        <fullName evidence="3">SMP-30/gluconolactonase/LRE family protein</fullName>
    </submittedName>
</protein>
<dbReference type="Gene3D" id="2.120.10.30">
    <property type="entry name" value="TolB, C-terminal domain"/>
    <property type="match status" value="1"/>
</dbReference>
<keyword evidence="4" id="KW-1185">Reference proteome</keyword>
<dbReference type="PRINTS" id="PR01790">
    <property type="entry name" value="SMP30FAMILY"/>
</dbReference>
<proteinExistence type="predicted"/>